<dbReference type="SUPFAM" id="SSF53098">
    <property type="entry name" value="Ribonuclease H-like"/>
    <property type="match status" value="1"/>
</dbReference>
<proteinExistence type="inferred from homology"/>
<dbReference type="Proteomes" id="UP000054560">
    <property type="component" value="Unassembled WGS sequence"/>
</dbReference>
<name>A0A0L0FIY0_9EUKA</name>
<keyword evidence="5" id="KW-0539">Nucleus</keyword>
<gene>
    <name evidence="6" type="ORF">SARC_11502</name>
</gene>
<dbReference type="EMBL" id="KQ243321">
    <property type="protein sequence ID" value="KNC75988.1"/>
    <property type="molecule type" value="Genomic_DNA"/>
</dbReference>
<keyword evidence="4" id="KW-0378">Hydrolase</keyword>
<evidence type="ECO:0000256" key="1">
    <source>
        <dbReference type="ARBA" id="ARBA00004123"/>
    </source>
</evidence>
<evidence type="ECO:0000256" key="4">
    <source>
        <dbReference type="ARBA" id="ARBA00022801"/>
    </source>
</evidence>
<sequence length="213" mass="23339">QPQPATASEISCKSHPSKAVLTKVHDGREFRYACCGEMQGTTGCVENSEHVFTREKTDVTGFMCSPFPPQDGTDAAGNENSHLLGPRGSPFCIGGASADVPEIRTASATSPMQSATQGRKVWALDCEMCYNRDGLELTRVTIVDEHQTLLMDELIKPSQPVIDYNTRFSGIRAEDIDKATMTMDDVHKYLKENITTETVLIGHSLDSDLRALK</sequence>
<organism evidence="6 7">
    <name type="scientific">Sphaeroforma arctica JP610</name>
    <dbReference type="NCBI Taxonomy" id="667725"/>
    <lineage>
        <taxon>Eukaryota</taxon>
        <taxon>Ichthyosporea</taxon>
        <taxon>Ichthyophonida</taxon>
        <taxon>Sphaeroforma</taxon>
    </lineage>
</organism>
<evidence type="ECO:0000256" key="3">
    <source>
        <dbReference type="ARBA" id="ARBA00022722"/>
    </source>
</evidence>
<feature type="non-terminal residue" evidence="6">
    <location>
        <position position="213"/>
    </location>
</feature>
<comment type="subcellular location">
    <subcellularLocation>
        <location evidence="1">Nucleus</location>
    </subcellularLocation>
</comment>
<dbReference type="OrthoDB" id="206335at2759"/>
<dbReference type="GO" id="GO:0004527">
    <property type="term" value="F:exonuclease activity"/>
    <property type="evidence" value="ECO:0007669"/>
    <property type="project" value="InterPro"/>
</dbReference>
<keyword evidence="3" id="KW-0540">Nuclease</keyword>
<dbReference type="eggNOG" id="KOG2248">
    <property type="taxonomic scope" value="Eukaryota"/>
</dbReference>
<comment type="similarity">
    <text evidence="2">Belongs to the REXO1/REXO3 family.</text>
</comment>
<evidence type="ECO:0000256" key="2">
    <source>
        <dbReference type="ARBA" id="ARBA00006357"/>
    </source>
</evidence>
<dbReference type="GO" id="GO:0003676">
    <property type="term" value="F:nucleic acid binding"/>
    <property type="evidence" value="ECO:0007669"/>
    <property type="project" value="InterPro"/>
</dbReference>
<dbReference type="AlphaFoldDB" id="A0A0L0FIY0"/>
<dbReference type="InterPro" id="IPR047021">
    <property type="entry name" value="REXO1/3/4-like"/>
</dbReference>
<dbReference type="RefSeq" id="XP_014149890.1">
    <property type="nucleotide sequence ID" value="XM_014294415.1"/>
</dbReference>
<dbReference type="Gene3D" id="3.30.420.10">
    <property type="entry name" value="Ribonuclease H-like superfamily/Ribonuclease H"/>
    <property type="match status" value="1"/>
</dbReference>
<evidence type="ECO:0000313" key="6">
    <source>
        <dbReference type="EMBL" id="KNC75988.1"/>
    </source>
</evidence>
<dbReference type="PANTHER" id="PTHR12801:SF115">
    <property type="entry name" value="FI18136P1-RELATED"/>
    <property type="match status" value="1"/>
</dbReference>
<accession>A0A0L0FIY0</accession>
<dbReference type="InterPro" id="IPR012337">
    <property type="entry name" value="RNaseH-like_sf"/>
</dbReference>
<dbReference type="GeneID" id="25912006"/>
<evidence type="ECO:0008006" key="8">
    <source>
        <dbReference type="Google" id="ProtNLM"/>
    </source>
</evidence>
<protein>
    <recommendedName>
        <fullName evidence="8">Exonuclease domain-containing protein</fullName>
    </recommendedName>
</protein>
<dbReference type="STRING" id="667725.A0A0L0FIY0"/>
<reference evidence="6 7" key="1">
    <citation type="submission" date="2011-02" db="EMBL/GenBank/DDBJ databases">
        <title>The Genome Sequence of Sphaeroforma arctica JP610.</title>
        <authorList>
            <consortium name="The Broad Institute Genome Sequencing Platform"/>
            <person name="Russ C."/>
            <person name="Cuomo C."/>
            <person name="Young S.K."/>
            <person name="Zeng Q."/>
            <person name="Gargeya S."/>
            <person name="Alvarado L."/>
            <person name="Berlin A."/>
            <person name="Chapman S.B."/>
            <person name="Chen Z."/>
            <person name="Freedman E."/>
            <person name="Gellesch M."/>
            <person name="Goldberg J."/>
            <person name="Griggs A."/>
            <person name="Gujja S."/>
            <person name="Heilman E."/>
            <person name="Heiman D."/>
            <person name="Howarth C."/>
            <person name="Mehta T."/>
            <person name="Neiman D."/>
            <person name="Pearson M."/>
            <person name="Roberts A."/>
            <person name="Saif S."/>
            <person name="Shea T."/>
            <person name="Shenoy N."/>
            <person name="Sisk P."/>
            <person name="Stolte C."/>
            <person name="Sykes S."/>
            <person name="White J."/>
            <person name="Yandava C."/>
            <person name="Burger G."/>
            <person name="Gray M.W."/>
            <person name="Holland P.W.H."/>
            <person name="King N."/>
            <person name="Lang F.B.F."/>
            <person name="Roger A.J."/>
            <person name="Ruiz-Trillo I."/>
            <person name="Haas B."/>
            <person name="Nusbaum C."/>
            <person name="Birren B."/>
        </authorList>
    </citation>
    <scope>NUCLEOTIDE SEQUENCE [LARGE SCALE GENOMIC DNA]</scope>
    <source>
        <strain evidence="6 7">JP610</strain>
    </source>
</reference>
<evidence type="ECO:0000313" key="7">
    <source>
        <dbReference type="Proteomes" id="UP000054560"/>
    </source>
</evidence>
<dbReference type="GO" id="GO:0005634">
    <property type="term" value="C:nucleus"/>
    <property type="evidence" value="ECO:0007669"/>
    <property type="project" value="UniProtKB-SubCell"/>
</dbReference>
<dbReference type="InterPro" id="IPR036397">
    <property type="entry name" value="RNaseH_sf"/>
</dbReference>
<dbReference type="PANTHER" id="PTHR12801">
    <property type="entry name" value="RNA EXONUCLEASE REXO1 / RECO3 FAMILY MEMBER-RELATED"/>
    <property type="match status" value="1"/>
</dbReference>
<evidence type="ECO:0000256" key="5">
    <source>
        <dbReference type="ARBA" id="ARBA00023242"/>
    </source>
</evidence>
<feature type="non-terminal residue" evidence="6">
    <location>
        <position position="1"/>
    </location>
</feature>
<keyword evidence="7" id="KW-1185">Reference proteome</keyword>